<sequence length="50" mass="5548">MADEKEPVYGTDDHYIPAPPAEEEPTKESIAPTVKPDDDGDIKPLDHYIP</sequence>
<name>A0A7K0CHK8_9ACTN</name>
<gene>
    <name evidence="2" type="ORF">SRB5_31070</name>
</gene>
<evidence type="ECO:0000313" key="3">
    <source>
        <dbReference type="Proteomes" id="UP000466345"/>
    </source>
</evidence>
<reference evidence="2 3" key="1">
    <citation type="submission" date="2019-10" db="EMBL/GenBank/DDBJ databases">
        <title>Streptomyces smaragdinus sp. nov. and Streptomyces fabii sp. nov., isolated from the gut of fungus growing-termite Macrotermes natalensis.</title>
        <authorList>
            <person name="Schwitalla J."/>
            <person name="Benndorf R."/>
            <person name="Martin K."/>
            <person name="De Beer W."/>
            <person name="Kaster A.-K."/>
            <person name="Vollmers J."/>
            <person name="Poulsen M."/>
            <person name="Beemelmanns C."/>
        </authorList>
    </citation>
    <scope>NUCLEOTIDE SEQUENCE [LARGE SCALE GENOMIC DNA]</scope>
    <source>
        <strain evidence="2 3">RB5</strain>
    </source>
</reference>
<comment type="caution">
    <text evidence="2">The sequence shown here is derived from an EMBL/GenBank/DDBJ whole genome shotgun (WGS) entry which is preliminary data.</text>
</comment>
<dbReference type="RefSeq" id="WP_153452581.1">
    <property type="nucleotide sequence ID" value="NZ_WEGJ01000010.1"/>
</dbReference>
<keyword evidence="3" id="KW-1185">Reference proteome</keyword>
<organism evidence="2 3">
    <name type="scientific">Streptomyces smaragdinus</name>
    <dbReference type="NCBI Taxonomy" id="2585196"/>
    <lineage>
        <taxon>Bacteria</taxon>
        <taxon>Bacillati</taxon>
        <taxon>Actinomycetota</taxon>
        <taxon>Actinomycetes</taxon>
        <taxon>Kitasatosporales</taxon>
        <taxon>Streptomycetaceae</taxon>
        <taxon>Streptomyces</taxon>
    </lineage>
</organism>
<evidence type="ECO:0000313" key="2">
    <source>
        <dbReference type="EMBL" id="MQY12967.1"/>
    </source>
</evidence>
<evidence type="ECO:0000256" key="1">
    <source>
        <dbReference type="SAM" id="MobiDB-lite"/>
    </source>
</evidence>
<protein>
    <submittedName>
        <fullName evidence="2">Uncharacterized protein</fullName>
    </submittedName>
</protein>
<proteinExistence type="predicted"/>
<feature type="region of interest" description="Disordered" evidence="1">
    <location>
        <begin position="1"/>
        <end position="50"/>
    </location>
</feature>
<dbReference type="AlphaFoldDB" id="A0A7K0CHK8"/>
<dbReference type="EMBL" id="WEGJ01000010">
    <property type="protein sequence ID" value="MQY12967.1"/>
    <property type="molecule type" value="Genomic_DNA"/>
</dbReference>
<dbReference type="Proteomes" id="UP000466345">
    <property type="component" value="Unassembled WGS sequence"/>
</dbReference>
<feature type="compositionally biased region" description="Basic and acidic residues" evidence="1">
    <location>
        <begin position="35"/>
        <end position="50"/>
    </location>
</feature>
<feature type="compositionally biased region" description="Basic and acidic residues" evidence="1">
    <location>
        <begin position="1"/>
        <end position="15"/>
    </location>
</feature>
<accession>A0A7K0CHK8</accession>